<dbReference type="InterPro" id="IPR000847">
    <property type="entry name" value="LysR_HTH_N"/>
</dbReference>
<proteinExistence type="inferred from homology"/>
<evidence type="ECO:0000256" key="3">
    <source>
        <dbReference type="ARBA" id="ARBA00023125"/>
    </source>
</evidence>
<dbReference type="InterPro" id="IPR036388">
    <property type="entry name" value="WH-like_DNA-bd_sf"/>
</dbReference>
<comment type="caution">
    <text evidence="6">The sequence shown here is derived from an EMBL/GenBank/DDBJ whole genome shotgun (WGS) entry which is preliminary data.</text>
</comment>
<dbReference type="PANTHER" id="PTHR30346">
    <property type="entry name" value="TRANSCRIPTIONAL DUAL REGULATOR HCAR-RELATED"/>
    <property type="match status" value="1"/>
</dbReference>
<dbReference type="SUPFAM" id="SSF46785">
    <property type="entry name" value="Winged helix' DNA-binding domain"/>
    <property type="match status" value="1"/>
</dbReference>
<dbReference type="PANTHER" id="PTHR30346:SF30">
    <property type="entry name" value="SMALL NEUTRAL PROTEASE REGULATORY PROTEIN"/>
    <property type="match status" value="1"/>
</dbReference>
<protein>
    <submittedName>
        <fullName evidence="6">LysR family transcriptional regulator</fullName>
    </submittedName>
</protein>
<dbReference type="Pfam" id="PF03466">
    <property type="entry name" value="LysR_substrate"/>
    <property type="match status" value="1"/>
</dbReference>
<dbReference type="InterPro" id="IPR036390">
    <property type="entry name" value="WH_DNA-bd_sf"/>
</dbReference>
<comment type="similarity">
    <text evidence="1">Belongs to the LysR transcriptional regulatory family.</text>
</comment>
<evidence type="ECO:0000313" key="6">
    <source>
        <dbReference type="EMBL" id="GLI02949.1"/>
    </source>
</evidence>
<dbReference type="InterPro" id="IPR005119">
    <property type="entry name" value="LysR_subst-bd"/>
</dbReference>
<evidence type="ECO:0000256" key="4">
    <source>
        <dbReference type="ARBA" id="ARBA00023163"/>
    </source>
</evidence>
<keyword evidence="2" id="KW-0805">Transcription regulation</keyword>
<gene>
    <name evidence="6" type="ORF">Pa4123_82270</name>
</gene>
<feature type="domain" description="HTH lysR-type" evidence="5">
    <location>
        <begin position="42"/>
        <end position="99"/>
    </location>
</feature>
<evidence type="ECO:0000313" key="7">
    <source>
        <dbReference type="Proteomes" id="UP001144280"/>
    </source>
</evidence>
<keyword evidence="3" id="KW-0238">DNA-binding</keyword>
<dbReference type="SUPFAM" id="SSF53850">
    <property type="entry name" value="Periplasmic binding protein-like II"/>
    <property type="match status" value="1"/>
</dbReference>
<dbReference type="PROSITE" id="PS50931">
    <property type="entry name" value="HTH_LYSR"/>
    <property type="match status" value="1"/>
</dbReference>
<sequence length="356" mass="37662">MGQGKPFGGMGTTVSDLATIEYSARIGVTSGPDRFYRHCMDLELRHLRLICAIADTGSVTKAAATLGLAQAAVSSQLGRIEHSLGGPLFDRDRRGARPTPLGELVLARARVLMTAVKGLQDDANRLADTTEPVTRFRIGATNGPIVGGLVPRLAAAYPDALVTTQTAWGTDELAGMVFAGKLDYALVGVCGDAMPSVYGLEWRPVSVDAVWVLLSDQHPLAGRAEVALGELSAERWANAPGDGCFIDCFAAACARAGFTPRQILENEPSACADLVVSGAAVLLCQGMSRPIPGASLVPLAGTPLRWRHLLGWHPDGPPARLAADVFAHAAAAYQDVVDRRPHYATWLRTHPNFGPT</sequence>
<reference evidence="6" key="1">
    <citation type="submission" date="2022-12" db="EMBL/GenBank/DDBJ databases">
        <title>New Phytohabitans aurantiacus sp. RD004123 nov., an actinomycete isolated from soil.</title>
        <authorList>
            <person name="Triningsih D.W."/>
            <person name="Harunari E."/>
            <person name="Igarashi Y."/>
        </authorList>
    </citation>
    <scope>NUCLEOTIDE SEQUENCE</scope>
    <source>
        <strain evidence="6">RD004123</strain>
    </source>
</reference>
<dbReference type="Gene3D" id="3.40.190.290">
    <property type="match status" value="1"/>
</dbReference>
<dbReference type="Proteomes" id="UP001144280">
    <property type="component" value="Unassembled WGS sequence"/>
</dbReference>
<dbReference type="CDD" id="cd08414">
    <property type="entry name" value="PBP2_LTTR_aromatics_like"/>
    <property type="match status" value="1"/>
</dbReference>
<dbReference type="Pfam" id="PF00126">
    <property type="entry name" value="HTH_1"/>
    <property type="match status" value="1"/>
</dbReference>
<evidence type="ECO:0000256" key="2">
    <source>
        <dbReference type="ARBA" id="ARBA00023015"/>
    </source>
</evidence>
<dbReference type="EMBL" id="BSDI01000073">
    <property type="protein sequence ID" value="GLI02949.1"/>
    <property type="molecule type" value="Genomic_DNA"/>
</dbReference>
<evidence type="ECO:0000256" key="1">
    <source>
        <dbReference type="ARBA" id="ARBA00009437"/>
    </source>
</evidence>
<dbReference type="Gene3D" id="1.10.10.10">
    <property type="entry name" value="Winged helix-like DNA-binding domain superfamily/Winged helix DNA-binding domain"/>
    <property type="match status" value="1"/>
</dbReference>
<organism evidence="6 7">
    <name type="scientific">Phytohabitans aurantiacus</name>
    <dbReference type="NCBI Taxonomy" id="3016789"/>
    <lineage>
        <taxon>Bacteria</taxon>
        <taxon>Bacillati</taxon>
        <taxon>Actinomycetota</taxon>
        <taxon>Actinomycetes</taxon>
        <taxon>Micromonosporales</taxon>
        <taxon>Micromonosporaceae</taxon>
    </lineage>
</organism>
<accession>A0ABQ5R850</accession>
<keyword evidence="4" id="KW-0804">Transcription</keyword>
<evidence type="ECO:0000259" key="5">
    <source>
        <dbReference type="PROSITE" id="PS50931"/>
    </source>
</evidence>
<keyword evidence="7" id="KW-1185">Reference proteome</keyword>
<name>A0ABQ5R850_9ACTN</name>
<dbReference type="PRINTS" id="PR00039">
    <property type="entry name" value="HTHLYSR"/>
</dbReference>